<dbReference type="GO" id="GO:0003700">
    <property type="term" value="F:DNA-binding transcription factor activity"/>
    <property type="evidence" value="ECO:0007669"/>
    <property type="project" value="InterPro"/>
</dbReference>
<dbReference type="FunFam" id="3.30.160.60:FF:000303">
    <property type="entry name" value="Zinc finger protein 41"/>
    <property type="match status" value="1"/>
</dbReference>
<feature type="compositionally biased region" description="Basic and acidic residues" evidence="11">
    <location>
        <begin position="384"/>
        <end position="394"/>
    </location>
</feature>
<evidence type="ECO:0000256" key="5">
    <source>
        <dbReference type="ARBA" id="ARBA00022833"/>
    </source>
</evidence>
<dbReference type="SUPFAM" id="SSF57667">
    <property type="entry name" value="beta-beta-alpha zinc fingers"/>
    <property type="match status" value="1"/>
</dbReference>
<keyword evidence="3" id="KW-0677">Repeat</keyword>
<dbReference type="Proteomes" id="UP000053815">
    <property type="component" value="Unassembled WGS sequence"/>
</dbReference>
<feature type="region of interest" description="Disordered" evidence="11">
    <location>
        <begin position="365"/>
        <end position="423"/>
    </location>
</feature>
<evidence type="ECO:0000256" key="3">
    <source>
        <dbReference type="ARBA" id="ARBA00022737"/>
    </source>
</evidence>
<organism evidence="13">
    <name type="scientific">Mucor ambiguus</name>
    <dbReference type="NCBI Taxonomy" id="91626"/>
    <lineage>
        <taxon>Eukaryota</taxon>
        <taxon>Fungi</taxon>
        <taxon>Fungi incertae sedis</taxon>
        <taxon>Mucoromycota</taxon>
        <taxon>Mucoromycotina</taxon>
        <taxon>Mucoromycetes</taxon>
        <taxon>Mucorales</taxon>
        <taxon>Mucorineae</taxon>
        <taxon>Mucoraceae</taxon>
        <taxon>Mucor</taxon>
    </lineage>
</organism>
<accession>A0A0C9M5R5</accession>
<dbReference type="Pfam" id="PF00096">
    <property type="entry name" value="zf-C2H2"/>
    <property type="match status" value="2"/>
</dbReference>
<keyword evidence="8" id="KW-0539">Nucleus</keyword>
<dbReference type="Pfam" id="PF02200">
    <property type="entry name" value="STE"/>
    <property type="match status" value="1"/>
</dbReference>
<dbReference type="PROSITE" id="PS50157">
    <property type="entry name" value="ZINC_FINGER_C2H2_2"/>
    <property type="match status" value="2"/>
</dbReference>
<dbReference type="AlphaFoldDB" id="A0A0C9M5R5"/>
<dbReference type="EMBL" id="DF836302">
    <property type="protein sequence ID" value="GAN01884.1"/>
    <property type="molecule type" value="Genomic_DNA"/>
</dbReference>
<keyword evidence="5" id="KW-0862">Zinc</keyword>
<dbReference type="GO" id="GO:0005634">
    <property type="term" value="C:nucleus"/>
    <property type="evidence" value="ECO:0007669"/>
    <property type="project" value="UniProtKB-SubCell"/>
</dbReference>
<evidence type="ECO:0000256" key="8">
    <source>
        <dbReference type="ARBA" id="ARBA00023242"/>
    </source>
</evidence>
<evidence type="ECO:0000256" key="4">
    <source>
        <dbReference type="ARBA" id="ARBA00022771"/>
    </source>
</evidence>
<dbReference type="STRING" id="91626.A0A0C9M5R5"/>
<dbReference type="SMART" id="SM00424">
    <property type="entry name" value="STE"/>
    <property type="match status" value="1"/>
</dbReference>
<dbReference type="PANTHER" id="PTHR47427:SF1">
    <property type="entry name" value="PROTEIN STE12"/>
    <property type="match status" value="1"/>
</dbReference>
<dbReference type="PROSITE" id="PS00028">
    <property type="entry name" value="ZINC_FINGER_C2H2_1"/>
    <property type="match status" value="2"/>
</dbReference>
<keyword evidence="2" id="KW-0479">Metal-binding</keyword>
<feature type="domain" description="C2H2-type" evidence="12">
    <location>
        <begin position="320"/>
        <end position="349"/>
    </location>
</feature>
<protein>
    <recommendedName>
        <fullName evidence="12">C2H2-type domain-containing protein</fullName>
    </recommendedName>
</protein>
<feature type="compositionally biased region" description="Basic residues" evidence="11">
    <location>
        <begin position="484"/>
        <end position="495"/>
    </location>
</feature>
<sequence length="758" mass="86910">MPDALTPTSDNVDTRLVLIDQLKDFLVSAPDEQTEPIKQYHLPSGECISCVKWHDKFYISGTDIVRCLTFRFQAFGRPVENQKKFEEGVFSDLRNLKPGTDAILEEPKSAFLDLLFKNNCIRTQKKQKVFHWYSVPHDRLFLDALERDLKREKMGVEPTSKAVAHPAVSINLDTTQAMFDEFRKSVLCELNLDTMYKQEPSMESSVVTDTNSVLSSLAITSREGDLQKASSTIFGQFSLFEGSPTYKQRRRRVTQNEQTTLDDNATRPRRRSTESTLATLSTLPSSSSCRVTTTSSRKQAAVKEEHRSHNHHHHSAVRHFECPLPSCGKIFKRLEHMKRHLRTHTLERPYLCDLCGKRFSRSDNLAQHKKTHKRNKSLQSQIRQRHEEEKYHPDEDMEDEEVQNEEEEDDNSAEDDDDDDDDYVDKRVRVKSEYSAIGGGRLSGSVRRRINYAKSDTKPYSLSVAVNQTSPLISRTASANRGRVTTRTRSRRHGNSNRARSVGCQAPYRQCSALESQVMYDTEDWSAQFEDVECVKSTLSPTLCQQQTQQQQQQIQQLVIRPTLSNSTSSANSSCHSSPIVFENNMCPPIIKLEDVDLFYDLSYQQRSQQQQQQEQLALVEEEFLPSIMTADCKEVVEDEQYPQEWQQRIDWQQYSLPTSPTRYNYTAEDLIYDQVQAHSDMYLHLASHTHQPSAYPYAPSNASSCFASPMPAFLMTPNTHSAATTVANSPIIEEDYCHPYYSDESPTMTPTDCLLQY</sequence>
<evidence type="ECO:0000256" key="6">
    <source>
        <dbReference type="ARBA" id="ARBA00023015"/>
    </source>
</evidence>
<dbReference type="InterPro" id="IPR036236">
    <property type="entry name" value="Znf_C2H2_sf"/>
</dbReference>
<dbReference type="InterPro" id="IPR013087">
    <property type="entry name" value="Znf_C2H2_type"/>
</dbReference>
<feature type="compositionally biased region" description="Basic residues" evidence="11">
    <location>
        <begin position="367"/>
        <end position="376"/>
    </location>
</feature>
<feature type="compositionally biased region" description="Basic residues" evidence="11">
    <location>
        <begin position="308"/>
        <end position="317"/>
    </location>
</feature>
<feature type="region of interest" description="Disordered" evidence="11">
    <location>
        <begin position="245"/>
        <end position="318"/>
    </location>
</feature>
<evidence type="ECO:0000313" key="13">
    <source>
        <dbReference type="EMBL" id="GAN01884.1"/>
    </source>
</evidence>
<evidence type="ECO:0000256" key="11">
    <source>
        <dbReference type="SAM" id="MobiDB-lite"/>
    </source>
</evidence>
<feature type="domain" description="C2H2-type" evidence="12">
    <location>
        <begin position="350"/>
        <end position="377"/>
    </location>
</feature>
<evidence type="ECO:0000256" key="1">
    <source>
        <dbReference type="ARBA" id="ARBA00004123"/>
    </source>
</evidence>
<evidence type="ECO:0000259" key="12">
    <source>
        <dbReference type="PROSITE" id="PS50157"/>
    </source>
</evidence>
<dbReference type="GO" id="GO:1990526">
    <property type="term" value="C:Ste12p-Dig1p-Dig2p complex"/>
    <property type="evidence" value="ECO:0007669"/>
    <property type="project" value="TreeGrafter"/>
</dbReference>
<dbReference type="GO" id="GO:0008270">
    <property type="term" value="F:zinc ion binding"/>
    <property type="evidence" value="ECO:0007669"/>
    <property type="project" value="UniProtKB-KW"/>
</dbReference>
<keyword evidence="14" id="KW-1185">Reference proteome</keyword>
<keyword evidence="4 10" id="KW-0863">Zinc-finger</keyword>
<dbReference type="GO" id="GO:1990527">
    <property type="term" value="C:Tec1p-Ste12p-Dig1p complex"/>
    <property type="evidence" value="ECO:0007669"/>
    <property type="project" value="TreeGrafter"/>
</dbReference>
<feature type="region of interest" description="Disordered" evidence="11">
    <location>
        <begin position="477"/>
        <end position="501"/>
    </location>
</feature>
<feature type="compositionally biased region" description="Acidic residues" evidence="11">
    <location>
        <begin position="395"/>
        <end position="423"/>
    </location>
</feature>
<dbReference type="SMART" id="SM00355">
    <property type="entry name" value="ZnF_C2H2"/>
    <property type="match status" value="2"/>
</dbReference>
<comment type="subcellular location">
    <subcellularLocation>
        <location evidence="1">Nucleus</location>
    </subcellularLocation>
</comment>
<evidence type="ECO:0000256" key="7">
    <source>
        <dbReference type="ARBA" id="ARBA00023163"/>
    </source>
</evidence>
<dbReference type="InterPro" id="IPR052127">
    <property type="entry name" value="STE12_transcription_factor"/>
</dbReference>
<dbReference type="InterPro" id="IPR003120">
    <property type="entry name" value="Ste12"/>
</dbReference>
<evidence type="ECO:0000256" key="10">
    <source>
        <dbReference type="PROSITE-ProRule" id="PRU00042"/>
    </source>
</evidence>
<gene>
    <name evidence="13" type="ORF">MAM1_0013c01319</name>
</gene>
<evidence type="ECO:0000256" key="9">
    <source>
        <dbReference type="ARBA" id="ARBA00024345"/>
    </source>
</evidence>
<keyword evidence="7" id="KW-0804">Transcription</keyword>
<dbReference type="PANTHER" id="PTHR47427">
    <property type="entry name" value="PROTEIN STE12"/>
    <property type="match status" value="1"/>
</dbReference>
<evidence type="ECO:0000256" key="2">
    <source>
        <dbReference type="ARBA" id="ARBA00022723"/>
    </source>
</evidence>
<dbReference type="Gene3D" id="3.30.160.60">
    <property type="entry name" value="Classic Zinc Finger"/>
    <property type="match status" value="2"/>
</dbReference>
<dbReference type="GO" id="GO:1990837">
    <property type="term" value="F:sequence-specific double-stranded DNA binding"/>
    <property type="evidence" value="ECO:0007669"/>
    <property type="project" value="UniProtKB-ARBA"/>
</dbReference>
<comment type="similarity">
    <text evidence="9">Belongs to the STE12 transcription factor family.</text>
</comment>
<name>A0A0C9M5R5_9FUNG</name>
<reference evidence="13" key="1">
    <citation type="submission" date="2014-09" db="EMBL/GenBank/DDBJ databases">
        <title>Draft genome sequence of an oleaginous Mucoromycotina fungus Mucor ambiguus NBRC6742.</title>
        <authorList>
            <person name="Takeda I."/>
            <person name="Yamane N."/>
            <person name="Morita T."/>
            <person name="Tamano K."/>
            <person name="Machida M."/>
            <person name="Baker S."/>
            <person name="Koike H."/>
        </authorList>
    </citation>
    <scope>NUCLEOTIDE SEQUENCE</scope>
    <source>
        <strain evidence="13">NBRC 6742</strain>
    </source>
</reference>
<feature type="compositionally biased region" description="Low complexity" evidence="11">
    <location>
        <begin position="274"/>
        <end position="297"/>
    </location>
</feature>
<proteinExistence type="inferred from homology"/>
<evidence type="ECO:0000313" key="14">
    <source>
        <dbReference type="Proteomes" id="UP000053815"/>
    </source>
</evidence>
<dbReference type="OrthoDB" id="1095242at2759"/>
<keyword evidence="6" id="KW-0805">Transcription regulation</keyword>